<name>A0AA86X092_9VIBR</name>
<comment type="caution">
    <text evidence="1">The sequence shown here is derived from an EMBL/GenBank/DDBJ whole genome shotgun (WGS) entry which is preliminary data.</text>
</comment>
<keyword evidence="2" id="KW-1185">Reference proteome</keyword>
<organism evidence="1 2">
    <name type="scientific">Vibrio coralliirubri</name>
    <dbReference type="NCBI Taxonomy" id="1516159"/>
    <lineage>
        <taxon>Bacteria</taxon>
        <taxon>Pseudomonadati</taxon>
        <taxon>Pseudomonadota</taxon>
        <taxon>Gammaproteobacteria</taxon>
        <taxon>Vibrionales</taxon>
        <taxon>Vibrionaceae</taxon>
        <taxon>Vibrio</taxon>
    </lineage>
</organism>
<evidence type="ECO:0000313" key="1">
    <source>
        <dbReference type="EMBL" id="CDT68074.1"/>
    </source>
</evidence>
<sequence length="55" mass="6054">MRHGIHGFVLYLFDECNDSGVTFIVIIAYGGSDPSKIRVYSVIMPTASLISVLSY</sequence>
<gene>
    <name evidence="1" type="ORF">VCR31J2_1280124</name>
</gene>
<dbReference type="EMBL" id="CCKJ01000033">
    <property type="protein sequence ID" value="CDT68074.1"/>
    <property type="molecule type" value="Genomic_DNA"/>
</dbReference>
<protein>
    <submittedName>
        <fullName evidence="1">Uncharacterized protein</fullName>
    </submittedName>
</protein>
<reference evidence="1 2" key="1">
    <citation type="submission" date="2014-06" db="EMBL/GenBank/DDBJ databases">
        <authorList>
            <person name="Le Roux F."/>
        </authorList>
    </citation>
    <scope>NUCLEOTIDE SEQUENCE [LARGE SCALE GENOMIC DNA]</scope>
    <source>
        <strain evidence="1 2">J2-31</strain>
    </source>
</reference>
<dbReference type="AlphaFoldDB" id="A0AA86X092"/>
<accession>A0AA86X092</accession>
<evidence type="ECO:0000313" key="2">
    <source>
        <dbReference type="Proteomes" id="UP000041625"/>
    </source>
</evidence>
<proteinExistence type="predicted"/>
<dbReference type="Proteomes" id="UP000041625">
    <property type="component" value="Unassembled WGS sequence"/>
</dbReference>